<reference evidence="3" key="1">
    <citation type="journal article" date="2014" name="Front. Microbiol.">
        <title>High frequency of phylogenetically diverse reductive dehalogenase-homologous genes in deep subseafloor sedimentary metagenomes.</title>
        <authorList>
            <person name="Kawai M."/>
            <person name="Futagami T."/>
            <person name="Toyoda A."/>
            <person name="Takaki Y."/>
            <person name="Nishi S."/>
            <person name="Hori S."/>
            <person name="Arai W."/>
            <person name="Tsubouchi T."/>
            <person name="Morono Y."/>
            <person name="Uchiyama I."/>
            <person name="Ito T."/>
            <person name="Fujiyama A."/>
            <person name="Inagaki F."/>
            <person name="Takami H."/>
        </authorList>
    </citation>
    <scope>NUCLEOTIDE SEQUENCE</scope>
    <source>
        <strain evidence="3">Expedition CK06-06</strain>
    </source>
</reference>
<organism evidence="3">
    <name type="scientific">marine sediment metagenome</name>
    <dbReference type="NCBI Taxonomy" id="412755"/>
    <lineage>
        <taxon>unclassified sequences</taxon>
        <taxon>metagenomes</taxon>
        <taxon>ecological metagenomes</taxon>
    </lineage>
</organism>
<feature type="compositionally biased region" description="Basic residues" evidence="1">
    <location>
        <begin position="1"/>
        <end position="12"/>
    </location>
</feature>
<accession>X0Y2V4</accession>
<comment type="caution">
    <text evidence="3">The sequence shown here is derived from an EMBL/GenBank/DDBJ whole genome shotgun (WGS) entry which is preliminary data.</text>
</comment>
<dbReference type="SUPFAM" id="SSF54060">
    <property type="entry name" value="His-Me finger endonucleases"/>
    <property type="match status" value="1"/>
</dbReference>
<name>X0Y2V4_9ZZZZ</name>
<protein>
    <recommendedName>
        <fullName evidence="2">HNH nuclease domain-containing protein</fullName>
    </recommendedName>
</protein>
<feature type="domain" description="HNH nuclease" evidence="2">
    <location>
        <begin position="22"/>
        <end position="54"/>
    </location>
</feature>
<gene>
    <name evidence="3" type="ORF">S01H1_80778</name>
</gene>
<dbReference type="InterPro" id="IPR003615">
    <property type="entry name" value="HNH_nuc"/>
</dbReference>
<evidence type="ECO:0000313" key="3">
    <source>
        <dbReference type="EMBL" id="GAG50015.1"/>
    </source>
</evidence>
<feature type="compositionally biased region" description="Basic and acidic residues" evidence="1">
    <location>
        <begin position="22"/>
        <end position="61"/>
    </location>
</feature>
<dbReference type="InterPro" id="IPR044925">
    <property type="entry name" value="His-Me_finger_sf"/>
</dbReference>
<dbReference type="Gene3D" id="3.90.75.20">
    <property type="match status" value="1"/>
</dbReference>
<dbReference type="Pfam" id="PF13392">
    <property type="entry name" value="HNH_3"/>
    <property type="match status" value="1"/>
</dbReference>
<dbReference type="AlphaFoldDB" id="X0Y2V4"/>
<feature type="region of interest" description="Disordered" evidence="1">
    <location>
        <begin position="1"/>
        <end position="88"/>
    </location>
</feature>
<dbReference type="EMBL" id="BARS01054580">
    <property type="protein sequence ID" value="GAG50015.1"/>
    <property type="molecule type" value="Genomic_DNA"/>
</dbReference>
<evidence type="ECO:0000259" key="2">
    <source>
        <dbReference type="Pfam" id="PF13392"/>
    </source>
</evidence>
<evidence type="ECO:0000256" key="1">
    <source>
        <dbReference type="SAM" id="MobiDB-lite"/>
    </source>
</evidence>
<proteinExistence type="predicted"/>
<feature type="compositionally biased region" description="Basic residues" evidence="1">
    <location>
        <begin position="62"/>
        <end position="75"/>
    </location>
</feature>
<sequence length="88" mass="10211">MAKRYSSRKRVGGKMVRNARYVWDKTHPKDKLKKGEVVHHKNENKKDDRPSNLAKKKDGAHKSHHSVHGVKALARYRKEQKAKTTKGK</sequence>